<dbReference type="InterPro" id="IPR037120">
    <property type="entry name" value="Haem_peroxidase_sf_animal"/>
</dbReference>
<evidence type="ECO:0000256" key="4">
    <source>
        <dbReference type="ARBA" id="ARBA00022729"/>
    </source>
</evidence>
<keyword evidence="2" id="KW-0964">Secreted</keyword>
<dbReference type="CDD" id="cd09823">
    <property type="entry name" value="peroxinectin_like"/>
    <property type="match status" value="1"/>
</dbReference>
<feature type="binding site" description="axial binding residue" evidence="6">
    <location>
        <position position="524"/>
    </location>
    <ligand>
        <name>heme b</name>
        <dbReference type="ChEBI" id="CHEBI:60344"/>
    </ligand>
    <ligandPart>
        <name>Fe</name>
        <dbReference type="ChEBI" id="CHEBI:18248"/>
    </ligandPart>
</feature>
<proteinExistence type="predicted"/>
<dbReference type="PANTHER" id="PTHR11475">
    <property type="entry name" value="OXIDASE/PEROXIDASE"/>
    <property type="match status" value="1"/>
</dbReference>
<dbReference type="Pfam" id="PF03098">
    <property type="entry name" value="An_peroxidase"/>
    <property type="match status" value="1"/>
</dbReference>
<reference evidence="8 9" key="1">
    <citation type="journal article" date="2022" name="Nat. Ecol. Evol.">
        <title>A masculinizing supergene underlies an exaggerated male reproductive morph in a spider.</title>
        <authorList>
            <person name="Hendrickx F."/>
            <person name="De Corte Z."/>
            <person name="Sonet G."/>
            <person name="Van Belleghem S.M."/>
            <person name="Kostlbacher S."/>
            <person name="Vangestel C."/>
        </authorList>
    </citation>
    <scope>NUCLEOTIDE SEQUENCE [LARGE SCALE GENOMIC DNA]</scope>
    <source>
        <strain evidence="8">W744_W776</strain>
    </source>
</reference>
<evidence type="ECO:0000256" key="2">
    <source>
        <dbReference type="ARBA" id="ARBA00022525"/>
    </source>
</evidence>
<dbReference type="EMBL" id="JAFNEN010000162">
    <property type="protein sequence ID" value="KAG8191257.1"/>
    <property type="molecule type" value="Genomic_DNA"/>
</dbReference>
<keyword evidence="4" id="KW-0732">Signal</keyword>
<evidence type="ECO:0000313" key="9">
    <source>
        <dbReference type="Proteomes" id="UP000827092"/>
    </source>
</evidence>
<dbReference type="FunFam" id="1.10.640.10:FF:000003">
    <property type="entry name" value="chorion peroxidase"/>
    <property type="match status" value="1"/>
</dbReference>
<evidence type="ECO:0000256" key="7">
    <source>
        <dbReference type="SAM" id="Phobius"/>
    </source>
</evidence>
<dbReference type="Gene3D" id="1.10.640.10">
    <property type="entry name" value="Haem peroxidase domain superfamily, animal type"/>
    <property type="match status" value="1"/>
</dbReference>
<dbReference type="PANTHER" id="PTHR11475:SF4">
    <property type="entry name" value="CHORION PEROXIDASE"/>
    <property type="match status" value="1"/>
</dbReference>
<keyword evidence="3" id="KW-0560">Oxidoreductase</keyword>
<evidence type="ECO:0000256" key="5">
    <source>
        <dbReference type="ARBA" id="ARBA00023180"/>
    </source>
</evidence>
<dbReference type="SUPFAM" id="SSF48113">
    <property type="entry name" value="Heme-dependent peroxidases"/>
    <property type="match status" value="1"/>
</dbReference>
<dbReference type="GO" id="GO:0004601">
    <property type="term" value="F:peroxidase activity"/>
    <property type="evidence" value="ECO:0007669"/>
    <property type="project" value="UniProtKB-KW"/>
</dbReference>
<dbReference type="GO" id="GO:0020037">
    <property type="term" value="F:heme binding"/>
    <property type="evidence" value="ECO:0007669"/>
    <property type="project" value="InterPro"/>
</dbReference>
<comment type="caution">
    <text evidence="8">The sequence shown here is derived from an EMBL/GenBank/DDBJ whole genome shotgun (WGS) entry which is preliminary data.</text>
</comment>
<accession>A0AAV6V496</accession>
<keyword evidence="5" id="KW-0325">Glycoprotein</keyword>
<keyword evidence="6" id="KW-0479">Metal-binding</keyword>
<evidence type="ECO:0000313" key="8">
    <source>
        <dbReference type="EMBL" id="KAG8191257.1"/>
    </source>
</evidence>
<keyword evidence="7" id="KW-0812">Transmembrane</keyword>
<dbReference type="InterPro" id="IPR019791">
    <property type="entry name" value="Haem_peroxidase_animal"/>
</dbReference>
<dbReference type="PRINTS" id="PR00457">
    <property type="entry name" value="ANPEROXIDASE"/>
</dbReference>
<sequence length="762" mass="86687">MFYVRGDDVIEELSENRPLLPSAPTALGYQHIDPNTPKTWKRYIHVEMKVPRVQTIAGVLLGLLLLGMVLMLVAEAIREARQPDPFLIDYSTSPRPFMGYFKQQDPNVRDAWLEGEGLVAYRKNLEKMLVENGVVPKRGSASCLLQRFQKGNADTQGLHDCALVVEHMKKSLGGCIDVAMLPDHCMPKTPDTCDPNYPYRTFNGSCNNLQRPEWGMALTAFKRLLRPDYADGVSLPRLAKSGEELPNARHLSNELYTHRTRPVSNVTVLTLYFGLFIDHDIIRITSKTGHNGAPISCCSPDIVENPNLLHPECMAIGIPKDDPFYGPLNVKCLDFVRSAPVTGSCPGEREQMNLVTSFLDASGVYGSFYDRNNLLRSFKDGQLKVMWINNTELLPQGHHISYACGFPNKDQYCFRAGDMRANEQAELTAIHTLWMREHNRVATRLKSVNQKWNDERLFQESRRIVIAELQHLVYNEFLMALLGPEVVKEHGLEIDPQRQYSEYDPEMDPSISNVFGGAAFRVGHSLIESMIELIGEDYSSERSIPLHKVFLNPHIFYEKGIDLLLRGLVREKAQSVDSYITDEVRNRLFQPFNGDHGMDLSAIGIQRGRDHGLPGYTKWRKLCGLSEINKWEDLFDVMDAQHVQRLRKNYDSVEDIDLTPASLSENHIPGSMVGPVHACLIARQFRHSRVSDRFWFENQNQVGSFKPGQLEEIYKSSFARLLCDNSDRIKEVQRYALHPVSKENKVVNCTEIAEVNLKVWAE</sequence>
<keyword evidence="6" id="KW-0349">Heme</keyword>
<dbReference type="PROSITE" id="PS50292">
    <property type="entry name" value="PEROXIDASE_3"/>
    <property type="match status" value="1"/>
</dbReference>
<dbReference type="Proteomes" id="UP000827092">
    <property type="component" value="Unassembled WGS sequence"/>
</dbReference>
<evidence type="ECO:0000256" key="6">
    <source>
        <dbReference type="PIRSR" id="PIRSR619791-2"/>
    </source>
</evidence>
<feature type="transmembrane region" description="Helical" evidence="7">
    <location>
        <begin position="55"/>
        <end position="74"/>
    </location>
</feature>
<dbReference type="GO" id="GO:0005576">
    <property type="term" value="C:extracellular region"/>
    <property type="evidence" value="ECO:0007669"/>
    <property type="project" value="UniProtKB-SubCell"/>
</dbReference>
<dbReference type="AlphaFoldDB" id="A0AAV6V496"/>
<keyword evidence="6" id="KW-0408">Iron</keyword>
<keyword evidence="3" id="KW-0575">Peroxidase</keyword>
<dbReference type="GO" id="GO:0006979">
    <property type="term" value="P:response to oxidative stress"/>
    <property type="evidence" value="ECO:0007669"/>
    <property type="project" value="InterPro"/>
</dbReference>
<keyword evidence="7" id="KW-1133">Transmembrane helix</keyword>
<protein>
    <recommendedName>
        <fullName evidence="10">Peroxidase</fullName>
    </recommendedName>
</protein>
<keyword evidence="9" id="KW-1185">Reference proteome</keyword>
<comment type="subcellular location">
    <subcellularLocation>
        <location evidence="1">Secreted</location>
    </subcellularLocation>
</comment>
<name>A0AAV6V496_9ARAC</name>
<organism evidence="8 9">
    <name type="scientific">Oedothorax gibbosus</name>
    <dbReference type="NCBI Taxonomy" id="931172"/>
    <lineage>
        <taxon>Eukaryota</taxon>
        <taxon>Metazoa</taxon>
        <taxon>Ecdysozoa</taxon>
        <taxon>Arthropoda</taxon>
        <taxon>Chelicerata</taxon>
        <taxon>Arachnida</taxon>
        <taxon>Araneae</taxon>
        <taxon>Araneomorphae</taxon>
        <taxon>Entelegynae</taxon>
        <taxon>Araneoidea</taxon>
        <taxon>Linyphiidae</taxon>
        <taxon>Erigoninae</taxon>
        <taxon>Oedothorax</taxon>
    </lineage>
</organism>
<dbReference type="InterPro" id="IPR010255">
    <property type="entry name" value="Haem_peroxidase_sf"/>
</dbReference>
<evidence type="ECO:0000256" key="1">
    <source>
        <dbReference type="ARBA" id="ARBA00004613"/>
    </source>
</evidence>
<evidence type="ECO:0008006" key="10">
    <source>
        <dbReference type="Google" id="ProtNLM"/>
    </source>
</evidence>
<gene>
    <name evidence="8" type="ORF">JTE90_003269</name>
</gene>
<keyword evidence="7" id="KW-0472">Membrane</keyword>
<evidence type="ECO:0000256" key="3">
    <source>
        <dbReference type="ARBA" id="ARBA00022559"/>
    </source>
</evidence>
<dbReference type="GO" id="GO:0046872">
    <property type="term" value="F:metal ion binding"/>
    <property type="evidence" value="ECO:0007669"/>
    <property type="project" value="UniProtKB-KW"/>
</dbReference>